<protein>
    <submittedName>
        <fullName evidence="1">Uncharacterized protein</fullName>
    </submittedName>
</protein>
<dbReference type="KEGG" id="ccai:NAS2_0610"/>
<dbReference type="RefSeq" id="WP_232085598.1">
    <property type="nucleotide sequence ID" value="NZ_AP018732.1"/>
</dbReference>
<dbReference type="AlphaFoldDB" id="A0A4P2VBT8"/>
<reference evidence="1 2" key="1">
    <citation type="journal article" date="2019" name="ISME J.">
        <title>Isolation and characterization of a thermophilic sulfur- and iron-reducing thaumarchaeote from a terrestrial acidic hot spring.</title>
        <authorList>
            <person name="Kato S."/>
            <person name="Itoh T."/>
            <person name="Yuki M."/>
            <person name="Nagamori M."/>
            <person name="Ohnishi M."/>
            <person name="Uematsu K."/>
            <person name="Suzuki K."/>
            <person name="Takashina T."/>
            <person name="Ohkuma M."/>
        </authorList>
    </citation>
    <scope>NUCLEOTIDE SEQUENCE [LARGE SCALE GENOMIC DNA]</scope>
    <source>
        <strain evidence="1 2">NAS-02</strain>
    </source>
</reference>
<dbReference type="Proteomes" id="UP000509448">
    <property type="component" value="Chromosome"/>
</dbReference>
<sequence>MAGAAKHIPERSSGDSVAHRMYVEGDRLVVEFEGLEVVEAIKRRLEFSLEHIASVSTEPHGWWEGLRVGGTGLPGVIKEGRYVVDGKRVFFAMRHPDRCVTVEFKDEPYDAIVVEVDDKEAVARELARYVRARPGPRGPVSGQGAQIA</sequence>
<name>A0A4P2VBT8_9ARCH</name>
<accession>A0A4P2VBT8</accession>
<dbReference type="EMBL" id="AP018732">
    <property type="protein sequence ID" value="BBE41999.1"/>
    <property type="molecule type" value="Genomic_DNA"/>
</dbReference>
<gene>
    <name evidence="1" type="ORF">NAS2_0610</name>
</gene>
<evidence type="ECO:0000313" key="1">
    <source>
        <dbReference type="EMBL" id="BBE41999.1"/>
    </source>
</evidence>
<dbReference type="GeneID" id="55584426"/>
<evidence type="ECO:0000313" key="2">
    <source>
        <dbReference type="Proteomes" id="UP000509448"/>
    </source>
</evidence>
<organism evidence="1 2">
    <name type="scientific">Conexivisphaera calida</name>
    <dbReference type="NCBI Taxonomy" id="1874277"/>
    <lineage>
        <taxon>Archaea</taxon>
        <taxon>Nitrososphaerota</taxon>
        <taxon>Conexivisphaeria</taxon>
        <taxon>Conexivisphaerales</taxon>
        <taxon>Conexivisphaeraceae</taxon>
        <taxon>Conexivisphaera</taxon>
    </lineage>
</organism>
<keyword evidence="2" id="KW-1185">Reference proteome</keyword>
<proteinExistence type="predicted"/>